<name>A0A4R8V6N9_9MICO</name>
<evidence type="ECO:0000259" key="1">
    <source>
        <dbReference type="Pfam" id="PF13476"/>
    </source>
</evidence>
<dbReference type="InterPro" id="IPR027417">
    <property type="entry name" value="P-loop_NTPase"/>
</dbReference>
<reference evidence="2 3" key="1">
    <citation type="submission" date="2019-03" db="EMBL/GenBank/DDBJ databases">
        <title>Genomics of glacier-inhabiting Cryobacterium strains.</title>
        <authorList>
            <person name="Liu Q."/>
            <person name="Xin Y.-H."/>
        </authorList>
    </citation>
    <scope>NUCLEOTIDE SEQUENCE [LARGE SCALE GENOMIC DNA]</scope>
    <source>
        <strain evidence="2 3">HLT2-23</strain>
    </source>
</reference>
<protein>
    <recommendedName>
        <fullName evidence="1">Rad50/SbcC-type AAA domain-containing protein</fullName>
    </recommendedName>
</protein>
<dbReference type="SUPFAM" id="SSF52540">
    <property type="entry name" value="P-loop containing nucleoside triphosphate hydrolases"/>
    <property type="match status" value="1"/>
</dbReference>
<comment type="caution">
    <text evidence="2">The sequence shown here is derived from an EMBL/GenBank/DDBJ whole genome shotgun (WGS) entry which is preliminary data.</text>
</comment>
<dbReference type="OrthoDB" id="5089113at2"/>
<dbReference type="Proteomes" id="UP000298173">
    <property type="component" value="Unassembled WGS sequence"/>
</dbReference>
<evidence type="ECO:0000313" key="2">
    <source>
        <dbReference type="EMBL" id="TFB76851.1"/>
    </source>
</evidence>
<dbReference type="RefSeq" id="WP_134501253.1">
    <property type="nucleotide sequence ID" value="NZ_SOEY01000003.1"/>
</dbReference>
<organism evidence="2 3">
    <name type="scientific">Cryobacterium glaciale</name>
    <dbReference type="NCBI Taxonomy" id="1259145"/>
    <lineage>
        <taxon>Bacteria</taxon>
        <taxon>Bacillati</taxon>
        <taxon>Actinomycetota</taxon>
        <taxon>Actinomycetes</taxon>
        <taxon>Micrococcales</taxon>
        <taxon>Microbacteriaceae</taxon>
        <taxon>Cryobacterium</taxon>
    </lineage>
</organism>
<proteinExistence type="predicted"/>
<dbReference type="EMBL" id="SOEY01000003">
    <property type="protein sequence ID" value="TFB76851.1"/>
    <property type="molecule type" value="Genomic_DNA"/>
</dbReference>
<dbReference type="GO" id="GO:0006302">
    <property type="term" value="P:double-strand break repair"/>
    <property type="evidence" value="ECO:0007669"/>
    <property type="project" value="InterPro"/>
</dbReference>
<dbReference type="GO" id="GO:0016887">
    <property type="term" value="F:ATP hydrolysis activity"/>
    <property type="evidence" value="ECO:0007669"/>
    <property type="project" value="InterPro"/>
</dbReference>
<evidence type="ECO:0000313" key="3">
    <source>
        <dbReference type="Proteomes" id="UP000298173"/>
    </source>
</evidence>
<dbReference type="AlphaFoldDB" id="A0A4R8V6N9"/>
<dbReference type="Gene3D" id="3.40.50.300">
    <property type="entry name" value="P-loop containing nucleotide triphosphate hydrolases"/>
    <property type="match status" value="1"/>
</dbReference>
<dbReference type="InterPro" id="IPR038729">
    <property type="entry name" value="Rad50/SbcC_AAA"/>
</dbReference>
<dbReference type="Pfam" id="PF13476">
    <property type="entry name" value="AAA_23"/>
    <property type="match status" value="1"/>
</dbReference>
<keyword evidence="3" id="KW-1185">Reference proteome</keyword>
<gene>
    <name evidence="2" type="ORF">E3O06_01400</name>
</gene>
<accession>A0A4R8V6N9</accession>
<sequence length="215" mass="23002">MQHSVVGFEFTGDPLLQGEFLPFHEGLTVIYGLNGAGKTRLADGMRAALTGVKSKINLSMVVRLHVLTAEDLTNDRSSFDQPTPGAGLLLAIAEKYALADDFESSASSRRHITVSKASEIIDQFIEAQFDALGAPRELSDEVAADRLLLMHPAGTAAEPSWDVWPVADPAGPRVAEAIERLERANDEVEALEWSDDGMEAFNGSPDVTVGSLGAP</sequence>
<feature type="domain" description="Rad50/SbcC-type AAA" evidence="1">
    <location>
        <begin position="21"/>
        <end position="57"/>
    </location>
</feature>